<comment type="similarity">
    <text evidence="7">Belongs to the binding-protein-dependent transport system permease family.</text>
</comment>
<feature type="transmembrane region" description="Helical" evidence="7">
    <location>
        <begin position="83"/>
        <end position="106"/>
    </location>
</feature>
<feature type="transmembrane region" description="Helical" evidence="7">
    <location>
        <begin position="118"/>
        <end position="140"/>
    </location>
</feature>
<dbReference type="SUPFAM" id="SSF161098">
    <property type="entry name" value="MetI-like"/>
    <property type="match status" value="1"/>
</dbReference>
<feature type="transmembrane region" description="Helical" evidence="7">
    <location>
        <begin position="166"/>
        <end position="187"/>
    </location>
</feature>
<evidence type="ECO:0000256" key="5">
    <source>
        <dbReference type="ARBA" id="ARBA00022989"/>
    </source>
</evidence>
<accession>A0ABV9FFP5</accession>
<evidence type="ECO:0000259" key="8">
    <source>
        <dbReference type="PROSITE" id="PS50928"/>
    </source>
</evidence>
<keyword evidence="2 7" id="KW-0813">Transport</keyword>
<reference evidence="10" key="1">
    <citation type="journal article" date="2019" name="Int. J. Syst. Evol. Microbiol.">
        <title>The Global Catalogue of Microorganisms (GCM) 10K type strain sequencing project: providing services to taxonomists for standard genome sequencing and annotation.</title>
        <authorList>
            <consortium name="The Broad Institute Genomics Platform"/>
            <consortium name="The Broad Institute Genome Sequencing Center for Infectious Disease"/>
            <person name="Wu L."/>
            <person name="Ma J."/>
        </authorList>
    </citation>
    <scope>NUCLEOTIDE SEQUENCE [LARGE SCALE GENOMIC DNA]</scope>
    <source>
        <strain evidence="10">CCUG 49571</strain>
    </source>
</reference>
<evidence type="ECO:0000256" key="2">
    <source>
        <dbReference type="ARBA" id="ARBA00022448"/>
    </source>
</evidence>
<dbReference type="PANTHER" id="PTHR43744:SF8">
    <property type="entry name" value="SN-GLYCEROL-3-PHOSPHATE TRANSPORT SYSTEM PERMEASE PROTEIN UGPE"/>
    <property type="match status" value="1"/>
</dbReference>
<evidence type="ECO:0000256" key="4">
    <source>
        <dbReference type="ARBA" id="ARBA00022692"/>
    </source>
</evidence>
<evidence type="ECO:0000256" key="6">
    <source>
        <dbReference type="ARBA" id="ARBA00023136"/>
    </source>
</evidence>
<keyword evidence="10" id="KW-1185">Reference proteome</keyword>
<feature type="transmembrane region" description="Helical" evidence="7">
    <location>
        <begin position="277"/>
        <end position="301"/>
    </location>
</feature>
<organism evidence="9 10">
    <name type="scientific">Cohnella hongkongensis</name>
    <dbReference type="NCBI Taxonomy" id="178337"/>
    <lineage>
        <taxon>Bacteria</taxon>
        <taxon>Bacillati</taxon>
        <taxon>Bacillota</taxon>
        <taxon>Bacilli</taxon>
        <taxon>Bacillales</taxon>
        <taxon>Paenibacillaceae</taxon>
        <taxon>Cohnella</taxon>
    </lineage>
</organism>
<evidence type="ECO:0000313" key="9">
    <source>
        <dbReference type="EMBL" id="MFC4600780.1"/>
    </source>
</evidence>
<keyword evidence="3" id="KW-1003">Cell membrane</keyword>
<dbReference type="RefSeq" id="WP_378100178.1">
    <property type="nucleotide sequence ID" value="NZ_JBHSEP010000019.1"/>
</dbReference>
<dbReference type="InterPro" id="IPR000515">
    <property type="entry name" value="MetI-like"/>
</dbReference>
<dbReference type="EMBL" id="JBHSEP010000019">
    <property type="protein sequence ID" value="MFC4600780.1"/>
    <property type="molecule type" value="Genomic_DNA"/>
</dbReference>
<name>A0ABV9FFP5_9BACL</name>
<dbReference type="PANTHER" id="PTHR43744">
    <property type="entry name" value="ABC TRANSPORTER PERMEASE PROTEIN MG189-RELATED-RELATED"/>
    <property type="match status" value="1"/>
</dbReference>
<protein>
    <submittedName>
        <fullName evidence="9">Carbohydrate ABC transporter permease</fullName>
    </submittedName>
</protein>
<feature type="domain" description="ABC transmembrane type-1" evidence="8">
    <location>
        <begin position="83"/>
        <end position="300"/>
    </location>
</feature>
<dbReference type="Pfam" id="PF00528">
    <property type="entry name" value="BPD_transp_1"/>
    <property type="match status" value="1"/>
</dbReference>
<feature type="transmembrane region" description="Helical" evidence="7">
    <location>
        <begin position="21"/>
        <end position="40"/>
    </location>
</feature>
<keyword evidence="4 7" id="KW-0812">Transmembrane</keyword>
<dbReference type="Proteomes" id="UP001596028">
    <property type="component" value="Unassembled WGS sequence"/>
</dbReference>
<evidence type="ECO:0000256" key="1">
    <source>
        <dbReference type="ARBA" id="ARBA00004651"/>
    </source>
</evidence>
<gene>
    <name evidence="9" type="ORF">ACFO3S_21225</name>
</gene>
<feature type="transmembrane region" description="Helical" evidence="7">
    <location>
        <begin position="218"/>
        <end position="238"/>
    </location>
</feature>
<evidence type="ECO:0000256" key="3">
    <source>
        <dbReference type="ARBA" id="ARBA00022475"/>
    </source>
</evidence>
<keyword evidence="5 7" id="KW-1133">Transmembrane helix</keyword>
<proteinExistence type="inferred from homology"/>
<dbReference type="PROSITE" id="PS50928">
    <property type="entry name" value="ABC_TM1"/>
    <property type="match status" value="1"/>
</dbReference>
<comment type="caution">
    <text evidence="9">The sequence shown here is derived from an EMBL/GenBank/DDBJ whole genome shotgun (WGS) entry which is preliminary data.</text>
</comment>
<sequence length="316" mass="35841">MDRFLESSVWSLDAWKKWLWIVIRSALLIGLSFIILYPILVRISTAFKHRADIYDPLVVWVPRTFTLENFKVAMQIMDFAPTLFTTFVLVSLTTLLQVASCALAGYAFAKLRFRGSGILFAAVILTILVPPQTIMLPLYLNFKNFDLFGLFPLLTGKDSIQLLNSWWPFLLTAATANSLKSGLYIYIFRQFFRGLPKEIEEASFVDGAGVFRTFYSIMLPNAIPAAVTVLLFSFVWMWNDSLFTSIYMPSGQIMSSALTQLPNNVKIFMQTQEADPFYASMLSDTGVLLAIIPLIVLYLVFQRYFVESIERSGLVG</sequence>
<evidence type="ECO:0000256" key="7">
    <source>
        <dbReference type="RuleBase" id="RU363032"/>
    </source>
</evidence>
<dbReference type="CDD" id="cd06261">
    <property type="entry name" value="TM_PBP2"/>
    <property type="match status" value="1"/>
</dbReference>
<dbReference type="InterPro" id="IPR035906">
    <property type="entry name" value="MetI-like_sf"/>
</dbReference>
<comment type="subcellular location">
    <subcellularLocation>
        <location evidence="1 7">Cell membrane</location>
        <topology evidence="1 7">Multi-pass membrane protein</topology>
    </subcellularLocation>
</comment>
<keyword evidence="6 7" id="KW-0472">Membrane</keyword>
<dbReference type="Gene3D" id="1.10.3720.10">
    <property type="entry name" value="MetI-like"/>
    <property type="match status" value="1"/>
</dbReference>
<evidence type="ECO:0000313" key="10">
    <source>
        <dbReference type="Proteomes" id="UP001596028"/>
    </source>
</evidence>